<reference evidence="2" key="1">
    <citation type="submission" date="2013-12" db="EMBL/GenBank/DDBJ databases">
        <title>The Genome Sequence of Aphanomyces astaci APO3.</title>
        <authorList>
            <consortium name="The Broad Institute Genomics Platform"/>
            <person name="Russ C."/>
            <person name="Tyler B."/>
            <person name="van West P."/>
            <person name="Dieguez-Uribeondo J."/>
            <person name="Young S.K."/>
            <person name="Zeng Q."/>
            <person name="Gargeya S."/>
            <person name="Fitzgerald M."/>
            <person name="Abouelleil A."/>
            <person name="Alvarado L."/>
            <person name="Chapman S.B."/>
            <person name="Gainer-Dewar J."/>
            <person name="Goldberg J."/>
            <person name="Griggs A."/>
            <person name="Gujja S."/>
            <person name="Hansen M."/>
            <person name="Howarth C."/>
            <person name="Imamovic A."/>
            <person name="Ireland A."/>
            <person name="Larimer J."/>
            <person name="McCowan C."/>
            <person name="Murphy C."/>
            <person name="Pearson M."/>
            <person name="Poon T.W."/>
            <person name="Priest M."/>
            <person name="Roberts A."/>
            <person name="Saif S."/>
            <person name="Shea T."/>
            <person name="Sykes S."/>
            <person name="Wortman J."/>
            <person name="Nusbaum C."/>
            <person name="Birren B."/>
        </authorList>
    </citation>
    <scope>NUCLEOTIDE SEQUENCE [LARGE SCALE GENOMIC DNA]</scope>
    <source>
        <strain evidence="2">APO3</strain>
    </source>
</reference>
<dbReference type="GeneID" id="20811156"/>
<keyword evidence="1" id="KW-1133">Transmembrane helix</keyword>
<accession>W4GCL3</accession>
<dbReference type="AlphaFoldDB" id="W4GCL3"/>
<evidence type="ECO:0000256" key="1">
    <source>
        <dbReference type="SAM" id="Phobius"/>
    </source>
</evidence>
<dbReference type="EMBL" id="KI913135">
    <property type="protein sequence ID" value="ETV76678.1"/>
    <property type="molecule type" value="Genomic_DNA"/>
</dbReference>
<feature type="transmembrane region" description="Helical" evidence="1">
    <location>
        <begin position="45"/>
        <end position="64"/>
    </location>
</feature>
<feature type="transmembrane region" description="Helical" evidence="1">
    <location>
        <begin position="6"/>
        <end position="24"/>
    </location>
</feature>
<proteinExistence type="predicted"/>
<sequence length="83" mass="9154">MTHTATPIYAPALCTMSVGGYAYYRDTQRAFASQGVLTLRARKSAASTGLLLGAAVGVYMFTFMDWRRKQRDLLQLNATSKTL</sequence>
<name>W4GCL3_APHAT</name>
<organism evidence="2">
    <name type="scientific">Aphanomyces astaci</name>
    <name type="common">Crayfish plague agent</name>
    <dbReference type="NCBI Taxonomy" id="112090"/>
    <lineage>
        <taxon>Eukaryota</taxon>
        <taxon>Sar</taxon>
        <taxon>Stramenopiles</taxon>
        <taxon>Oomycota</taxon>
        <taxon>Saprolegniomycetes</taxon>
        <taxon>Saprolegniales</taxon>
        <taxon>Verrucalvaceae</taxon>
        <taxon>Aphanomyces</taxon>
    </lineage>
</organism>
<keyword evidence="1" id="KW-0812">Transmembrane</keyword>
<dbReference type="RefSeq" id="XP_009833589.1">
    <property type="nucleotide sequence ID" value="XM_009835287.1"/>
</dbReference>
<dbReference type="VEuPathDB" id="FungiDB:H257_09160"/>
<keyword evidence="1" id="KW-0472">Membrane</keyword>
<evidence type="ECO:0000313" key="2">
    <source>
        <dbReference type="EMBL" id="ETV76678.1"/>
    </source>
</evidence>
<protein>
    <recommendedName>
        <fullName evidence="3">HIG1 domain-containing protein</fullName>
    </recommendedName>
</protein>
<evidence type="ECO:0008006" key="3">
    <source>
        <dbReference type="Google" id="ProtNLM"/>
    </source>
</evidence>
<gene>
    <name evidence="2" type="ORF">H257_09160</name>
</gene>